<comment type="caution">
    <text evidence="1">The sequence shown here is derived from an EMBL/GenBank/DDBJ whole genome shotgun (WGS) entry which is preliminary data.</text>
</comment>
<evidence type="ECO:0000313" key="1">
    <source>
        <dbReference type="EMBL" id="KAJ8011850.1"/>
    </source>
</evidence>
<protein>
    <submittedName>
        <fullName evidence="1">Uncharacterized protein</fullName>
    </submittedName>
</protein>
<sequence length="684" mass="77399">MASGRRSQYYLCDDHNCIDVKCPKKSMQKVKWSREEDARLKRLVDELGTDDWNGIANHFKKRSDSQCQHRWQKVLNPELVKGPWTKEEDERVIKLVQKYGPKRWSIIAKHLNGRIGKQCRERWHNHLNPEVKKSCWTQEEDKIIYAAHKRIGNRWAEIAKLLPGRTDNSIKNHWNSTMRRKVEQEGYLQDIPMRVHKTKAPITQRTKLSCSSMGFLERQNHYFMTIPSKHTEGYSSSVSSSLTDDSLTNSTLTSLGNYSMEAQGGLSVHPPESPTKFLAFEESSVFSSLQTIPELAETLELIDSDPLAWSEVTSFSLTEVPLPVKQEVIAVSQLGISTGASCCFNDSSISNYVELMPDSSLITTKMSTPPYILKRWDKKERFPNSHSGCFLDNSGSSPKVTPVKALAFSPSEFFTVSGDNLTLDNPALTSTPVCARKRSNTTPIQALTTWHLKENSGLKTPKVHKAIMLPMSQTPTPFKTDKASKAKMHCQFKMMMQQPASLAYLEEVGLREEGKVDVLINEEMPSDFCSWRQEADASTMRIRKFLDVEPWKKVCKNAQFYPQEHFNNVQIHGESLLNCSHLSSTMLGCEKLVYPPSPVVGSEREEPCRYLPKHTLTIAFGDDCDPTVIKILHHLNACAENSQSEVSCECDAVLFGKTDDQITVAEQARKFLSSQVPASRFPVL</sequence>
<dbReference type="EMBL" id="CM055732">
    <property type="protein sequence ID" value="KAJ8011850.1"/>
    <property type="molecule type" value="Genomic_DNA"/>
</dbReference>
<reference evidence="1" key="1">
    <citation type="submission" date="2021-05" db="EMBL/GenBank/DDBJ databases">
        <authorList>
            <person name="Pan Q."/>
            <person name="Jouanno E."/>
            <person name="Zahm M."/>
            <person name="Klopp C."/>
            <person name="Cabau C."/>
            <person name="Louis A."/>
            <person name="Berthelot C."/>
            <person name="Parey E."/>
            <person name="Roest Crollius H."/>
            <person name="Montfort J."/>
            <person name="Robinson-Rechavi M."/>
            <person name="Bouchez O."/>
            <person name="Lampietro C."/>
            <person name="Lopez Roques C."/>
            <person name="Donnadieu C."/>
            <person name="Postlethwait J."/>
            <person name="Bobe J."/>
            <person name="Dillon D."/>
            <person name="Chandos A."/>
            <person name="von Hippel F."/>
            <person name="Guiguen Y."/>
        </authorList>
    </citation>
    <scope>NUCLEOTIDE SEQUENCE</scope>
    <source>
        <strain evidence="1">YG-Jan2019</strain>
    </source>
</reference>
<organism evidence="1 2">
    <name type="scientific">Dallia pectoralis</name>
    <name type="common">Alaska blackfish</name>
    <dbReference type="NCBI Taxonomy" id="75939"/>
    <lineage>
        <taxon>Eukaryota</taxon>
        <taxon>Metazoa</taxon>
        <taxon>Chordata</taxon>
        <taxon>Craniata</taxon>
        <taxon>Vertebrata</taxon>
        <taxon>Euteleostomi</taxon>
        <taxon>Actinopterygii</taxon>
        <taxon>Neopterygii</taxon>
        <taxon>Teleostei</taxon>
        <taxon>Protacanthopterygii</taxon>
        <taxon>Esociformes</taxon>
        <taxon>Umbridae</taxon>
        <taxon>Dallia</taxon>
    </lineage>
</organism>
<name>A0ACC2H7X0_DALPE</name>
<evidence type="ECO:0000313" key="2">
    <source>
        <dbReference type="Proteomes" id="UP001157502"/>
    </source>
</evidence>
<accession>A0ACC2H7X0</accession>
<gene>
    <name evidence="1" type="ORF">DPEC_G00062560</name>
</gene>
<proteinExistence type="predicted"/>
<dbReference type="Proteomes" id="UP001157502">
    <property type="component" value="Chromosome 5"/>
</dbReference>
<keyword evidence="2" id="KW-1185">Reference proteome</keyword>